<keyword evidence="1" id="KW-0812">Transmembrane</keyword>
<dbReference type="Proteomes" id="UP000008983">
    <property type="component" value="Unassembled WGS sequence"/>
</dbReference>
<gene>
    <name evidence="2" type="ORF">IMG5_180650</name>
</gene>
<evidence type="ECO:0000313" key="3">
    <source>
        <dbReference type="Proteomes" id="UP000008983"/>
    </source>
</evidence>
<keyword evidence="3" id="KW-1185">Reference proteome</keyword>
<dbReference type="GeneID" id="14904319"/>
<protein>
    <recommendedName>
        <fullName evidence="4">Transmembrane protein</fullName>
    </recommendedName>
</protein>
<feature type="transmembrane region" description="Helical" evidence="1">
    <location>
        <begin position="97"/>
        <end position="115"/>
    </location>
</feature>
<sequence length="179" mass="22800">MFYQRILIQILKKYQKVHKNYQFLYYFIWIHFKRNIHKILYNYFCFFYNSLNDFEKNYFLYILNIFQIQISHFLHLFFIFFFSFIFNILYLNQIIRFMYFLLCFIVLLDILIQYFQQKLFHNHLILENLLAIIQIRFKFKKIMLLTYHYIIGNSLLHQIIIKNFIEFNIQYLNFKNLYQ</sequence>
<evidence type="ECO:0000313" key="2">
    <source>
        <dbReference type="EMBL" id="EGR28244.1"/>
    </source>
</evidence>
<reference evidence="2 3" key="1">
    <citation type="submission" date="2011-07" db="EMBL/GenBank/DDBJ databases">
        <authorList>
            <person name="Coyne R."/>
            <person name="Brami D."/>
            <person name="Johnson J."/>
            <person name="Hostetler J."/>
            <person name="Hannick L."/>
            <person name="Clark T."/>
            <person name="Cassidy-Hanley D."/>
            <person name="Inman J."/>
        </authorList>
    </citation>
    <scope>NUCLEOTIDE SEQUENCE [LARGE SCALE GENOMIC DNA]</scope>
    <source>
        <strain evidence="2 3">G5</strain>
    </source>
</reference>
<name>G0R2R2_ICHMU</name>
<evidence type="ECO:0008006" key="4">
    <source>
        <dbReference type="Google" id="ProtNLM"/>
    </source>
</evidence>
<dbReference type="InParanoid" id="G0R2R2"/>
<dbReference type="AlphaFoldDB" id="G0R2R2"/>
<dbReference type="RefSeq" id="XP_004027589.1">
    <property type="nucleotide sequence ID" value="XM_004027540.1"/>
</dbReference>
<dbReference type="EMBL" id="GL984279">
    <property type="protein sequence ID" value="EGR28244.1"/>
    <property type="molecule type" value="Genomic_DNA"/>
</dbReference>
<keyword evidence="1" id="KW-1133">Transmembrane helix</keyword>
<organism evidence="2 3">
    <name type="scientific">Ichthyophthirius multifiliis</name>
    <name type="common">White spot disease agent</name>
    <name type="synonym">Ich</name>
    <dbReference type="NCBI Taxonomy" id="5932"/>
    <lineage>
        <taxon>Eukaryota</taxon>
        <taxon>Sar</taxon>
        <taxon>Alveolata</taxon>
        <taxon>Ciliophora</taxon>
        <taxon>Intramacronucleata</taxon>
        <taxon>Oligohymenophorea</taxon>
        <taxon>Hymenostomatida</taxon>
        <taxon>Ophryoglenina</taxon>
        <taxon>Ichthyophthirius</taxon>
    </lineage>
</organism>
<evidence type="ECO:0000256" key="1">
    <source>
        <dbReference type="SAM" id="Phobius"/>
    </source>
</evidence>
<keyword evidence="1" id="KW-0472">Membrane</keyword>
<proteinExistence type="predicted"/>
<accession>G0R2R2</accession>
<feature type="transmembrane region" description="Helical" evidence="1">
    <location>
        <begin position="73"/>
        <end position="91"/>
    </location>
</feature>